<accession>A0AAV1M0P2</accession>
<dbReference type="AlphaFoldDB" id="A0AAV1M0P2"/>
<dbReference type="PANTHER" id="PTHR46481">
    <property type="entry name" value="ZINC FINGER BED DOMAIN-CONTAINING PROTEIN 4"/>
    <property type="match status" value="1"/>
</dbReference>
<gene>
    <name evidence="7" type="ORF">PARMNEM_LOCUS19849</name>
</gene>
<keyword evidence="5" id="KW-0539">Nucleus</keyword>
<feature type="domain" description="HAT C-terminal dimerisation" evidence="6">
    <location>
        <begin position="526"/>
        <end position="602"/>
    </location>
</feature>
<dbReference type="GO" id="GO:0005634">
    <property type="term" value="C:nucleus"/>
    <property type="evidence" value="ECO:0007669"/>
    <property type="project" value="UniProtKB-SubCell"/>
</dbReference>
<evidence type="ECO:0000313" key="8">
    <source>
        <dbReference type="Proteomes" id="UP001314205"/>
    </source>
</evidence>
<dbReference type="Proteomes" id="UP001314205">
    <property type="component" value="Unassembled WGS sequence"/>
</dbReference>
<proteinExistence type="predicted"/>
<organism evidence="7 8">
    <name type="scientific">Parnassius mnemosyne</name>
    <name type="common">clouded apollo</name>
    <dbReference type="NCBI Taxonomy" id="213953"/>
    <lineage>
        <taxon>Eukaryota</taxon>
        <taxon>Metazoa</taxon>
        <taxon>Ecdysozoa</taxon>
        <taxon>Arthropoda</taxon>
        <taxon>Hexapoda</taxon>
        <taxon>Insecta</taxon>
        <taxon>Pterygota</taxon>
        <taxon>Neoptera</taxon>
        <taxon>Endopterygota</taxon>
        <taxon>Lepidoptera</taxon>
        <taxon>Glossata</taxon>
        <taxon>Ditrysia</taxon>
        <taxon>Papilionoidea</taxon>
        <taxon>Papilionidae</taxon>
        <taxon>Parnassiinae</taxon>
        <taxon>Parnassini</taxon>
        <taxon>Parnassius</taxon>
        <taxon>Driopa</taxon>
    </lineage>
</organism>
<evidence type="ECO:0000313" key="7">
    <source>
        <dbReference type="EMBL" id="CAK1601176.1"/>
    </source>
</evidence>
<comment type="subcellular location">
    <subcellularLocation>
        <location evidence="1">Nucleus</location>
    </subcellularLocation>
</comment>
<dbReference type="Pfam" id="PF05699">
    <property type="entry name" value="Dimer_Tnp_hAT"/>
    <property type="match status" value="1"/>
</dbReference>
<dbReference type="GO" id="GO:0008270">
    <property type="term" value="F:zinc ion binding"/>
    <property type="evidence" value="ECO:0007669"/>
    <property type="project" value="UniProtKB-KW"/>
</dbReference>
<dbReference type="GO" id="GO:0046983">
    <property type="term" value="F:protein dimerization activity"/>
    <property type="evidence" value="ECO:0007669"/>
    <property type="project" value="InterPro"/>
</dbReference>
<keyword evidence="3" id="KW-0863">Zinc-finger</keyword>
<keyword evidence="2" id="KW-0479">Metal-binding</keyword>
<evidence type="ECO:0000256" key="5">
    <source>
        <dbReference type="ARBA" id="ARBA00023242"/>
    </source>
</evidence>
<dbReference type="SUPFAM" id="SSF140996">
    <property type="entry name" value="Hermes dimerisation domain"/>
    <property type="match status" value="1"/>
</dbReference>
<keyword evidence="8" id="KW-1185">Reference proteome</keyword>
<protein>
    <recommendedName>
        <fullName evidence="6">HAT C-terminal dimerisation domain-containing protein</fullName>
    </recommendedName>
</protein>
<dbReference type="Gene3D" id="1.10.10.1070">
    <property type="entry name" value="Zinc finger, BED domain-containing"/>
    <property type="match status" value="1"/>
</dbReference>
<evidence type="ECO:0000256" key="2">
    <source>
        <dbReference type="ARBA" id="ARBA00022723"/>
    </source>
</evidence>
<name>A0AAV1M0P2_9NEOP</name>
<dbReference type="InterPro" id="IPR052035">
    <property type="entry name" value="ZnF_BED_domain_contain"/>
</dbReference>
<dbReference type="SUPFAM" id="SSF53098">
    <property type="entry name" value="Ribonuclease H-like"/>
    <property type="match status" value="1"/>
</dbReference>
<keyword evidence="4" id="KW-0862">Zinc</keyword>
<evidence type="ECO:0000256" key="1">
    <source>
        <dbReference type="ARBA" id="ARBA00004123"/>
    </source>
</evidence>
<evidence type="ECO:0000259" key="6">
    <source>
        <dbReference type="Pfam" id="PF05699"/>
    </source>
</evidence>
<evidence type="ECO:0000256" key="4">
    <source>
        <dbReference type="ARBA" id="ARBA00022833"/>
    </source>
</evidence>
<evidence type="ECO:0000256" key="3">
    <source>
        <dbReference type="ARBA" id="ARBA00022771"/>
    </source>
</evidence>
<dbReference type="EMBL" id="CAVLGL010000126">
    <property type="protein sequence ID" value="CAK1601176.1"/>
    <property type="molecule type" value="Genomic_DNA"/>
</dbReference>
<comment type="caution">
    <text evidence="7">The sequence shown here is derived from an EMBL/GenBank/DDBJ whole genome shotgun (WGS) entry which is preliminary data.</text>
</comment>
<dbReference type="InterPro" id="IPR012337">
    <property type="entry name" value="RNaseH-like_sf"/>
</dbReference>
<dbReference type="InterPro" id="IPR008906">
    <property type="entry name" value="HATC_C_dom"/>
</dbReference>
<reference evidence="7 8" key="1">
    <citation type="submission" date="2023-11" db="EMBL/GenBank/DDBJ databases">
        <authorList>
            <person name="Hedman E."/>
            <person name="Englund M."/>
            <person name="Stromberg M."/>
            <person name="Nyberg Akerstrom W."/>
            <person name="Nylinder S."/>
            <person name="Jareborg N."/>
            <person name="Kallberg Y."/>
            <person name="Kronander E."/>
        </authorList>
    </citation>
    <scope>NUCLEOTIDE SEQUENCE [LARGE SCALE GENOMIC DNA]</scope>
</reference>
<sequence>MSSGNLNKNIILHGDETSIHGGGRTHGDENLPSVPTTISVHSTTTSLPTPSTSLSSVAVAVTNQHAKSVSNDGPPTKTQRMMSSYIPRKLGSNEKSHIDNCLLKMITKDFQPLDIVNDEGFRAYSQALNRNYEIPSRRALSNRLLAAEYENKLCEIKNKLKNFCETICLTVDCWTSRSMDAYIGVTGHFIHTETLEFMSVLIQCSALGGSHTSANISEELKKITESWDIKEKVNFFVTDNASNMLNVANELQWDHFGCYVHKLNLIVQEGLNLPEIASTITKVQKVVAHFKRSSQAKEKLLKYQINAQNVPQGSAKTVKISVPTRWNSVYLMLQRFIDLQEALRATIPNLTANLPIIPLEEWKCIEQLIDVLKPFYEVTVMMSAEKYLTASKALVVTQGLMTIYDVLSGKEFYVPVKKLIATMKTSLSSRFKDIEHNQAIGLCTYLDPRFKQHAFKDKDALATIKCVLIDKATELAEDDNDVGKPDVQNLQVEEGSLSIWLEFDKKVQAIKRPKCASTKAMEEIDMYTIEGIITRADCPLNWWRERKALYPTLYLLFIKSCNIVVTSVPCERAFSKSGNLISDRRTRLTSSKVSQIMFLNSN</sequence>
<dbReference type="PANTHER" id="PTHR46481:SF10">
    <property type="entry name" value="ZINC FINGER BED DOMAIN-CONTAINING PROTEIN 39"/>
    <property type="match status" value="1"/>
</dbReference>